<evidence type="ECO:0000256" key="11">
    <source>
        <dbReference type="ARBA" id="ARBA00047836"/>
    </source>
</evidence>
<evidence type="ECO:0000256" key="8">
    <source>
        <dbReference type="ARBA" id="ARBA00023154"/>
    </source>
</evidence>
<feature type="site" description="Part of a proton relay during catalysis" evidence="12">
    <location>
        <position position="108"/>
    </location>
</feature>
<feature type="active site" description="Schiff-base intermediate with substrate" evidence="12 14">
    <location>
        <position position="162"/>
    </location>
</feature>
<dbReference type="GO" id="GO:0005829">
    <property type="term" value="C:cytosol"/>
    <property type="evidence" value="ECO:0007669"/>
    <property type="project" value="TreeGrafter"/>
</dbReference>
<dbReference type="RefSeq" id="WP_353892035.1">
    <property type="nucleotide sequence ID" value="NZ_CP159485.1"/>
</dbReference>
<evidence type="ECO:0000256" key="1">
    <source>
        <dbReference type="ARBA" id="ARBA00003294"/>
    </source>
</evidence>
<comment type="subunit">
    <text evidence="12">Homotetramer; dimer of dimers.</text>
</comment>
<keyword evidence="9 12" id="KW-0456">Lyase</keyword>
<comment type="pathway">
    <text evidence="2 12">Amino-acid biosynthesis; L-lysine biosynthesis via DAP pathway; (S)-tetrahydrodipicolinate from L-aspartate: step 3/4.</text>
</comment>
<evidence type="ECO:0000256" key="14">
    <source>
        <dbReference type="PIRSR" id="PIRSR001365-1"/>
    </source>
</evidence>
<keyword evidence="10 12" id="KW-0704">Schiff base</keyword>
<evidence type="ECO:0000256" key="6">
    <source>
        <dbReference type="ARBA" id="ARBA00022605"/>
    </source>
</evidence>
<dbReference type="AlphaFoldDB" id="A0AAU8HNV1"/>
<evidence type="ECO:0000256" key="10">
    <source>
        <dbReference type="ARBA" id="ARBA00023270"/>
    </source>
</evidence>
<evidence type="ECO:0000256" key="4">
    <source>
        <dbReference type="ARBA" id="ARBA00012086"/>
    </source>
</evidence>
<dbReference type="PROSITE" id="PS00666">
    <property type="entry name" value="DHDPS_2"/>
    <property type="match status" value="1"/>
</dbReference>
<evidence type="ECO:0000256" key="2">
    <source>
        <dbReference type="ARBA" id="ARBA00005120"/>
    </source>
</evidence>
<comment type="catalytic activity">
    <reaction evidence="11 12">
        <text>L-aspartate 4-semialdehyde + pyruvate = (2S,4S)-4-hydroxy-2,3,4,5-tetrahydrodipicolinate + H2O + H(+)</text>
        <dbReference type="Rhea" id="RHEA:34171"/>
        <dbReference type="ChEBI" id="CHEBI:15361"/>
        <dbReference type="ChEBI" id="CHEBI:15377"/>
        <dbReference type="ChEBI" id="CHEBI:15378"/>
        <dbReference type="ChEBI" id="CHEBI:67139"/>
        <dbReference type="ChEBI" id="CHEBI:537519"/>
        <dbReference type="EC" id="4.3.3.7"/>
    </reaction>
</comment>
<dbReference type="CDD" id="cd00950">
    <property type="entry name" value="DHDPS"/>
    <property type="match status" value="1"/>
</dbReference>
<proteinExistence type="inferred from homology"/>
<dbReference type="SUPFAM" id="SSF51569">
    <property type="entry name" value="Aldolase"/>
    <property type="match status" value="1"/>
</dbReference>
<dbReference type="Pfam" id="PF00701">
    <property type="entry name" value="DHDPS"/>
    <property type="match status" value="1"/>
</dbReference>
<dbReference type="HAMAP" id="MF_00418">
    <property type="entry name" value="DapA"/>
    <property type="match status" value="1"/>
</dbReference>
<dbReference type="GO" id="GO:0009089">
    <property type="term" value="P:lysine biosynthetic process via diaminopimelate"/>
    <property type="evidence" value="ECO:0007669"/>
    <property type="project" value="UniProtKB-UniRule"/>
</dbReference>
<dbReference type="InterPro" id="IPR020625">
    <property type="entry name" value="Schiff_base-form_aldolases_AS"/>
</dbReference>
<comment type="function">
    <text evidence="1 12">Catalyzes the condensation of (S)-aspartate-beta-semialdehyde [(S)-ASA] and pyruvate to 4-hydroxy-tetrahydrodipicolinate (HTPA).</text>
</comment>
<dbReference type="EC" id="4.3.3.7" evidence="4 12"/>
<evidence type="ECO:0000256" key="3">
    <source>
        <dbReference type="ARBA" id="ARBA00007592"/>
    </source>
</evidence>
<evidence type="ECO:0000256" key="15">
    <source>
        <dbReference type="PIRSR" id="PIRSR001365-2"/>
    </source>
</evidence>
<evidence type="ECO:0000256" key="12">
    <source>
        <dbReference type="HAMAP-Rule" id="MF_00418"/>
    </source>
</evidence>
<accession>A0AAU8HNV1</accession>
<dbReference type="NCBIfam" id="TIGR00674">
    <property type="entry name" value="dapA"/>
    <property type="match status" value="1"/>
</dbReference>
<evidence type="ECO:0000256" key="9">
    <source>
        <dbReference type="ARBA" id="ARBA00023239"/>
    </source>
</evidence>
<sequence>MFGEVLTAMVTPFDENGKLNLKTAQRLARHLIKKGNDGLVLAGTTGESPTLTLEEKIDLVDAVCDEIKGSGKILVGTGSNSTKETIETTKIFEQNTNIDGVMVVTPYYNKPTQQGIVDHYFKISAVTSLPIMIYNVPKRTGTNIEAQTVKQLATMENIVAIKEASGDLNQISNIHRICKNSINIYSGEDHLTLPMLAVGSKGVVSVAGHVVSQYIKEMITEFSVGNTQNAQKINSKLLPVYEALFMESNPIPVKKAVELLGFEVGNCRPPLTTPTKSTIESLKNILKEL</sequence>
<keyword evidence="5 12" id="KW-0963">Cytoplasm</keyword>
<feature type="active site" description="Proton donor/acceptor" evidence="12 14">
    <location>
        <position position="134"/>
    </location>
</feature>
<comment type="similarity">
    <text evidence="3 12 13">Belongs to the DapA family.</text>
</comment>
<dbReference type="PIRSF" id="PIRSF001365">
    <property type="entry name" value="DHDPS"/>
    <property type="match status" value="1"/>
</dbReference>
<feature type="binding site" evidence="12 15">
    <location>
        <position position="204"/>
    </location>
    <ligand>
        <name>pyruvate</name>
        <dbReference type="ChEBI" id="CHEBI:15361"/>
    </ligand>
</feature>
<keyword evidence="6 12" id="KW-0028">Amino-acid biosynthesis</keyword>
<dbReference type="InterPro" id="IPR005263">
    <property type="entry name" value="DapA"/>
</dbReference>
<reference evidence="16" key="1">
    <citation type="journal article" date="2018" name="Antonie Van Leeuwenhoek">
        <title>Proteinivorax hydrogeniformans sp. nov., an anaerobic, haloalkaliphilic bacterium fermenting proteinaceous compounds with high hydrogen production.</title>
        <authorList>
            <person name="Boltyanskaya Y."/>
            <person name="Detkova E."/>
            <person name="Pimenov N."/>
            <person name="Kevbrin V."/>
        </authorList>
    </citation>
    <scope>NUCLEOTIDE SEQUENCE</scope>
    <source>
        <strain evidence="16">Z-710</strain>
    </source>
</reference>
<dbReference type="PANTHER" id="PTHR12128:SF66">
    <property type="entry name" value="4-HYDROXY-2-OXOGLUTARATE ALDOLASE, MITOCHONDRIAL"/>
    <property type="match status" value="1"/>
</dbReference>
<feature type="binding site" evidence="12 15">
    <location>
        <position position="45"/>
    </location>
    <ligand>
        <name>pyruvate</name>
        <dbReference type="ChEBI" id="CHEBI:15361"/>
    </ligand>
</feature>
<gene>
    <name evidence="12 16" type="primary">dapA</name>
    <name evidence="16" type="ORF">PRVXH_001357</name>
</gene>
<dbReference type="GO" id="GO:0008840">
    <property type="term" value="F:4-hydroxy-tetrahydrodipicolinate synthase activity"/>
    <property type="evidence" value="ECO:0007669"/>
    <property type="project" value="UniProtKB-UniRule"/>
</dbReference>
<dbReference type="PANTHER" id="PTHR12128">
    <property type="entry name" value="DIHYDRODIPICOLINATE SYNTHASE"/>
    <property type="match status" value="1"/>
</dbReference>
<dbReference type="InterPro" id="IPR020624">
    <property type="entry name" value="Schiff_base-form_aldolases_CS"/>
</dbReference>
<dbReference type="InterPro" id="IPR013785">
    <property type="entry name" value="Aldolase_TIM"/>
</dbReference>
<reference evidence="16" key="2">
    <citation type="submission" date="2024-06" db="EMBL/GenBank/DDBJ databases">
        <authorList>
            <person name="Petrova K.O."/>
            <person name="Toshchakov S.V."/>
            <person name="Boltjanskaja Y.V."/>
            <person name="Kevbrin V.V."/>
        </authorList>
    </citation>
    <scope>NUCLEOTIDE SEQUENCE</scope>
    <source>
        <strain evidence="16">Z-710</strain>
    </source>
</reference>
<keyword evidence="7 12" id="KW-0220">Diaminopimelate biosynthesis</keyword>
<keyword evidence="8 12" id="KW-0457">Lysine biosynthesis</keyword>
<dbReference type="InterPro" id="IPR002220">
    <property type="entry name" value="DapA-like"/>
</dbReference>
<dbReference type="PRINTS" id="PR00146">
    <property type="entry name" value="DHPICSNTHASE"/>
</dbReference>
<comment type="subcellular location">
    <subcellularLocation>
        <location evidence="12">Cytoplasm</location>
    </subcellularLocation>
</comment>
<dbReference type="EMBL" id="CP159485">
    <property type="protein sequence ID" value="XCI27457.1"/>
    <property type="molecule type" value="Genomic_DNA"/>
</dbReference>
<dbReference type="SMART" id="SM01130">
    <property type="entry name" value="DHDPS"/>
    <property type="match status" value="1"/>
</dbReference>
<evidence type="ECO:0000313" key="16">
    <source>
        <dbReference type="EMBL" id="XCI27457.1"/>
    </source>
</evidence>
<dbReference type="Gene3D" id="3.20.20.70">
    <property type="entry name" value="Aldolase class I"/>
    <property type="match status" value="1"/>
</dbReference>
<dbReference type="GO" id="GO:0019877">
    <property type="term" value="P:diaminopimelate biosynthetic process"/>
    <property type="evidence" value="ECO:0007669"/>
    <property type="project" value="UniProtKB-UniRule"/>
</dbReference>
<comment type="caution">
    <text evidence="12">Was originally thought to be a dihydrodipicolinate synthase (DHDPS), catalyzing the condensation of (S)-aspartate-beta-semialdehyde [(S)-ASA] and pyruvate to dihydrodipicolinate (DHDP). However, it was shown in E.coli that the product of the enzymatic reaction is not dihydrodipicolinate but in fact (4S)-4-hydroxy-2,3,4,5-tetrahydro-(2S)-dipicolinic acid (HTPA), and that the consecutive dehydration reaction leading to DHDP is not spontaneous but catalyzed by DapB.</text>
</comment>
<evidence type="ECO:0000256" key="5">
    <source>
        <dbReference type="ARBA" id="ARBA00022490"/>
    </source>
</evidence>
<organism evidence="16">
    <name type="scientific">Proteinivorax hydrogeniformans</name>
    <dbReference type="NCBI Taxonomy" id="1826727"/>
    <lineage>
        <taxon>Bacteria</taxon>
        <taxon>Bacillati</taxon>
        <taxon>Bacillota</taxon>
        <taxon>Clostridia</taxon>
        <taxon>Eubacteriales</taxon>
        <taxon>Proteinivoracaceae</taxon>
        <taxon>Proteinivorax</taxon>
    </lineage>
</organism>
<evidence type="ECO:0000256" key="13">
    <source>
        <dbReference type="PIRNR" id="PIRNR001365"/>
    </source>
</evidence>
<protein>
    <recommendedName>
        <fullName evidence="4 12">4-hydroxy-tetrahydrodipicolinate synthase</fullName>
        <shortName evidence="12">HTPA synthase</shortName>
        <ecNumber evidence="4 12">4.3.3.7</ecNumber>
    </recommendedName>
</protein>
<evidence type="ECO:0000256" key="7">
    <source>
        <dbReference type="ARBA" id="ARBA00022915"/>
    </source>
</evidence>
<feature type="site" description="Part of a proton relay during catalysis" evidence="12">
    <location>
        <position position="44"/>
    </location>
</feature>
<dbReference type="PROSITE" id="PS00665">
    <property type="entry name" value="DHDPS_1"/>
    <property type="match status" value="1"/>
</dbReference>
<name>A0AAU8HNV1_9FIRM</name>